<dbReference type="OrthoDB" id="9808891at2"/>
<dbReference type="PROSITE" id="PS50059">
    <property type="entry name" value="FKBP_PPIASE"/>
    <property type="match status" value="1"/>
</dbReference>
<organism evidence="7 8">
    <name type="scientific">Denitratisoma oestradiolicum</name>
    <dbReference type="NCBI Taxonomy" id="311182"/>
    <lineage>
        <taxon>Bacteria</taxon>
        <taxon>Pseudomonadati</taxon>
        <taxon>Pseudomonadota</taxon>
        <taxon>Betaproteobacteria</taxon>
        <taxon>Nitrosomonadales</taxon>
        <taxon>Sterolibacteriaceae</taxon>
        <taxon>Denitratisoma</taxon>
    </lineage>
</organism>
<dbReference type="RefSeq" id="WP_145771597.1">
    <property type="nucleotide sequence ID" value="NZ_LR778301.1"/>
</dbReference>
<evidence type="ECO:0000256" key="3">
    <source>
        <dbReference type="ARBA" id="ARBA00023110"/>
    </source>
</evidence>
<evidence type="ECO:0000256" key="6">
    <source>
        <dbReference type="RuleBase" id="RU003915"/>
    </source>
</evidence>
<dbReference type="InterPro" id="IPR046357">
    <property type="entry name" value="PPIase_dom_sf"/>
</dbReference>
<keyword evidence="8" id="KW-1185">Reference proteome</keyword>
<dbReference type="AlphaFoldDB" id="A0A6S6XVF2"/>
<dbReference type="Gene3D" id="3.10.50.40">
    <property type="match status" value="1"/>
</dbReference>
<evidence type="ECO:0000256" key="1">
    <source>
        <dbReference type="ARBA" id="ARBA00000971"/>
    </source>
</evidence>
<reference evidence="7 8" key="1">
    <citation type="submission" date="2020-03" db="EMBL/GenBank/DDBJ databases">
        <authorList>
            <consortium name="Genoscope - CEA"/>
            <person name="William W."/>
        </authorList>
    </citation>
    <scope>NUCLEOTIDE SEQUENCE [LARGE SCALE GENOMIC DNA]</scope>
    <source>
        <strain evidence="8">DSM 16959</strain>
    </source>
</reference>
<name>A0A6S6XVF2_9PROT</name>
<evidence type="ECO:0000313" key="7">
    <source>
        <dbReference type="EMBL" id="CAB1368037.1"/>
    </source>
</evidence>
<evidence type="ECO:0000256" key="4">
    <source>
        <dbReference type="ARBA" id="ARBA00023235"/>
    </source>
</evidence>
<keyword evidence="4 5" id="KW-0413">Isomerase</keyword>
<dbReference type="InterPro" id="IPR001179">
    <property type="entry name" value="PPIase_FKBP_dom"/>
</dbReference>
<protein>
    <recommendedName>
        <fullName evidence="6">Peptidyl-prolyl cis-trans isomerase</fullName>
        <ecNumber evidence="6">5.2.1.8</ecNumber>
    </recommendedName>
</protein>
<dbReference type="Proteomes" id="UP000515733">
    <property type="component" value="Chromosome"/>
</dbReference>
<dbReference type="KEGG" id="doe:DENOEST_0872"/>
<accession>A0A6S6XVF2</accession>
<comment type="catalytic activity">
    <reaction evidence="1 5 6">
        <text>[protein]-peptidylproline (omega=180) = [protein]-peptidylproline (omega=0)</text>
        <dbReference type="Rhea" id="RHEA:16237"/>
        <dbReference type="Rhea" id="RHEA-COMP:10747"/>
        <dbReference type="Rhea" id="RHEA-COMP:10748"/>
        <dbReference type="ChEBI" id="CHEBI:83833"/>
        <dbReference type="ChEBI" id="CHEBI:83834"/>
        <dbReference type="EC" id="5.2.1.8"/>
    </reaction>
</comment>
<sequence>MAETVQADSFVTLHYRLSADDGLELMNTFRNAPGTLQMGSGQLAPSLEQRLIGVAEGERRVFELAAGEAFGARVDQLVVWVPKSQLPPKTEAEVHAQIDFVSANGQAYSGLVREVHDDAVLMDFNHPLAGKSVRFEVEVIGVL</sequence>
<dbReference type="EC" id="5.2.1.8" evidence="6"/>
<evidence type="ECO:0000256" key="5">
    <source>
        <dbReference type="PROSITE-ProRule" id="PRU00277"/>
    </source>
</evidence>
<dbReference type="Pfam" id="PF00254">
    <property type="entry name" value="FKBP_C"/>
    <property type="match status" value="1"/>
</dbReference>
<dbReference type="SUPFAM" id="SSF54534">
    <property type="entry name" value="FKBP-like"/>
    <property type="match status" value="1"/>
</dbReference>
<dbReference type="PANTHER" id="PTHR47861">
    <property type="entry name" value="FKBP-TYPE PEPTIDYL-PROLYL CIS-TRANS ISOMERASE SLYD"/>
    <property type="match status" value="1"/>
</dbReference>
<proteinExistence type="inferred from homology"/>
<evidence type="ECO:0000313" key="8">
    <source>
        <dbReference type="Proteomes" id="UP000515733"/>
    </source>
</evidence>
<gene>
    <name evidence="7" type="ORF">DENOEST_0872</name>
</gene>
<dbReference type="Gene3D" id="2.40.10.330">
    <property type="match status" value="1"/>
</dbReference>
<dbReference type="InterPro" id="IPR048261">
    <property type="entry name" value="SlpA/SlyD-like_ins_sf"/>
</dbReference>
<dbReference type="PANTHER" id="PTHR47861:SF4">
    <property type="entry name" value="FKBP-TYPE 16 KDA PEPTIDYL-PROLYL CIS-TRANS ISOMERASE"/>
    <property type="match status" value="1"/>
</dbReference>
<evidence type="ECO:0000256" key="2">
    <source>
        <dbReference type="ARBA" id="ARBA00006577"/>
    </source>
</evidence>
<keyword evidence="3 5" id="KW-0697">Rotamase</keyword>
<dbReference type="GO" id="GO:0003755">
    <property type="term" value="F:peptidyl-prolyl cis-trans isomerase activity"/>
    <property type="evidence" value="ECO:0007669"/>
    <property type="project" value="UniProtKB-UniRule"/>
</dbReference>
<dbReference type="EMBL" id="LR778301">
    <property type="protein sequence ID" value="CAB1368037.1"/>
    <property type="molecule type" value="Genomic_DNA"/>
</dbReference>
<comment type="similarity">
    <text evidence="2 6">Belongs to the FKBP-type PPIase family.</text>
</comment>